<dbReference type="GO" id="GO:0005829">
    <property type="term" value="C:cytosol"/>
    <property type="evidence" value="ECO:0007669"/>
    <property type="project" value="TreeGrafter"/>
</dbReference>
<keyword evidence="7 9" id="KW-0704">Schiff base</keyword>
<feature type="binding site" evidence="9 11">
    <location>
        <begin position="73"/>
        <end position="75"/>
    </location>
    <ligand>
        <name>substrate</name>
    </ligand>
</feature>
<comment type="caution">
    <text evidence="14">The sequence shown here is derived from an EMBL/GenBank/DDBJ whole genome shotgun (WGS) entry which is preliminary data.</text>
</comment>
<accession>A0A519BAW2</accession>
<keyword evidence="2 9" id="KW-0566">Pantothenate biosynthesis</keyword>
<proteinExistence type="inferred from homology"/>
<dbReference type="Pfam" id="PF02261">
    <property type="entry name" value="Asp_decarbox"/>
    <property type="match status" value="1"/>
</dbReference>
<comment type="subunit">
    <text evidence="9">Heterooctamer of four alpha and four beta subunits.</text>
</comment>
<keyword evidence="6 9" id="KW-0456">Lyase</keyword>
<dbReference type="GO" id="GO:0015940">
    <property type="term" value="P:pantothenate biosynthetic process"/>
    <property type="evidence" value="ECO:0007669"/>
    <property type="project" value="UniProtKB-UniRule"/>
</dbReference>
<evidence type="ECO:0000256" key="9">
    <source>
        <dbReference type="HAMAP-Rule" id="MF_00446"/>
    </source>
</evidence>
<protein>
    <recommendedName>
        <fullName evidence="9">Aspartate 1-decarboxylase</fullName>
        <ecNumber evidence="9">4.1.1.11</ecNumber>
    </recommendedName>
    <alternativeName>
        <fullName evidence="9">Aspartate alpha-decarboxylase</fullName>
    </alternativeName>
    <component>
        <recommendedName>
            <fullName evidence="9">Aspartate 1-decarboxylase beta chain</fullName>
        </recommendedName>
    </component>
    <component>
        <recommendedName>
            <fullName evidence="9">Aspartate 1-decarboxylase alpha chain</fullName>
        </recommendedName>
    </component>
</protein>
<feature type="chain" id="PRO_5023387277" description="Aspartate 1-decarboxylase alpha chain" evidence="9 13">
    <location>
        <begin position="25"/>
        <end position="119"/>
    </location>
</feature>
<dbReference type="EC" id="4.1.1.11" evidence="9"/>
<dbReference type="InterPro" id="IPR009010">
    <property type="entry name" value="Asp_de-COase-like_dom_sf"/>
</dbReference>
<keyword evidence="8 9" id="KW-0670">Pyruvate</keyword>
<sequence>MYKILLKSKIHRVKITDANLEYEGSISIDEELMDKANILPYEKVNIWDINNGKRFETYAIPATKHSGDIVVNGAASRMVQVNDIIIIATFGLYDEKELNGFKPTLVYVDGKNHISDVVK</sequence>
<evidence type="ECO:0000256" key="8">
    <source>
        <dbReference type="ARBA" id="ARBA00023317"/>
    </source>
</evidence>
<dbReference type="InterPro" id="IPR003190">
    <property type="entry name" value="Asp_decarbox"/>
</dbReference>
<comment type="similarity">
    <text evidence="9">Belongs to the PanD family.</text>
</comment>
<evidence type="ECO:0000256" key="7">
    <source>
        <dbReference type="ARBA" id="ARBA00023270"/>
    </source>
</evidence>
<keyword evidence="4 9" id="KW-0068">Autocatalytic cleavage</keyword>
<evidence type="ECO:0000256" key="3">
    <source>
        <dbReference type="ARBA" id="ARBA00022793"/>
    </source>
</evidence>
<evidence type="ECO:0000256" key="1">
    <source>
        <dbReference type="ARBA" id="ARBA00022490"/>
    </source>
</evidence>
<evidence type="ECO:0000313" key="14">
    <source>
        <dbReference type="EMBL" id="RZD14354.1"/>
    </source>
</evidence>
<dbReference type="HAMAP" id="MF_00446">
    <property type="entry name" value="PanD"/>
    <property type="match status" value="1"/>
</dbReference>
<evidence type="ECO:0000256" key="10">
    <source>
        <dbReference type="PIRSR" id="PIRSR006246-1"/>
    </source>
</evidence>
<dbReference type="SUPFAM" id="SSF50692">
    <property type="entry name" value="ADC-like"/>
    <property type="match status" value="1"/>
</dbReference>
<evidence type="ECO:0000256" key="2">
    <source>
        <dbReference type="ARBA" id="ARBA00022655"/>
    </source>
</evidence>
<comment type="PTM">
    <text evidence="9 12">Is synthesized initially as an inactive proenzyme, which is activated by self-cleavage at a specific serine bond to produce a beta-subunit with a hydroxyl group at its C-terminus and an alpha-subunit with a pyruvoyl group at its N-terminus.</text>
</comment>
<keyword evidence="1 9" id="KW-0963">Cytoplasm</keyword>
<evidence type="ECO:0000256" key="11">
    <source>
        <dbReference type="PIRSR" id="PIRSR006246-2"/>
    </source>
</evidence>
<comment type="subcellular location">
    <subcellularLocation>
        <location evidence="9">Cytoplasm</location>
    </subcellularLocation>
</comment>
<dbReference type="GO" id="GO:0006523">
    <property type="term" value="P:alanine biosynthetic process"/>
    <property type="evidence" value="ECO:0007669"/>
    <property type="project" value="InterPro"/>
</dbReference>
<evidence type="ECO:0000256" key="13">
    <source>
        <dbReference type="PIRSR" id="PIRSR006246-5"/>
    </source>
</evidence>
<dbReference type="EMBL" id="SGBD01000003">
    <property type="protein sequence ID" value="RZD14354.1"/>
    <property type="molecule type" value="Genomic_DNA"/>
</dbReference>
<keyword evidence="5 9" id="KW-0865">Zymogen</keyword>
<feature type="active site" description="Proton donor" evidence="9 10">
    <location>
        <position position="58"/>
    </location>
</feature>
<feature type="chain" id="PRO_5023387276" description="Aspartate 1-decarboxylase beta chain" evidence="9 13">
    <location>
        <begin position="1"/>
        <end position="24"/>
    </location>
</feature>
<dbReference type="NCBIfam" id="TIGR00223">
    <property type="entry name" value="panD"/>
    <property type="match status" value="1"/>
</dbReference>
<feature type="modified residue" description="Pyruvic acid (Ser)" evidence="9 12">
    <location>
        <position position="25"/>
    </location>
</feature>
<dbReference type="UniPathway" id="UPA00028">
    <property type="reaction ID" value="UER00002"/>
</dbReference>
<keyword evidence="3 9" id="KW-0210">Decarboxylase</keyword>
<feature type="active site" description="Schiff-base intermediate with substrate; via pyruvic acid" evidence="9 10">
    <location>
        <position position="25"/>
    </location>
</feature>
<dbReference type="GO" id="GO:0004068">
    <property type="term" value="F:aspartate 1-decarboxylase activity"/>
    <property type="evidence" value="ECO:0007669"/>
    <property type="project" value="UniProtKB-UniRule"/>
</dbReference>
<evidence type="ECO:0000256" key="12">
    <source>
        <dbReference type="PIRSR" id="PIRSR006246-3"/>
    </source>
</evidence>
<evidence type="ECO:0000256" key="6">
    <source>
        <dbReference type="ARBA" id="ARBA00023239"/>
    </source>
</evidence>
<organism evidence="14 15">
    <name type="scientific">Candidatus Acidulodesulfobacterium ferriphilum</name>
    <dbReference type="NCBI Taxonomy" id="2597223"/>
    <lineage>
        <taxon>Bacteria</taxon>
        <taxon>Deltaproteobacteria</taxon>
        <taxon>Candidatus Acidulodesulfobacterales</taxon>
        <taxon>Candidatus Acidulodesulfobacterium</taxon>
    </lineage>
</organism>
<dbReference type="CDD" id="cd06919">
    <property type="entry name" value="Asp_decarbox"/>
    <property type="match status" value="1"/>
</dbReference>
<gene>
    <name evidence="9" type="primary">panD</name>
    <name evidence="14" type="ORF">EVJ47_06725</name>
</gene>
<dbReference type="PANTHER" id="PTHR21012:SF0">
    <property type="entry name" value="ASPARTATE 1-DECARBOXYLASE"/>
    <property type="match status" value="1"/>
</dbReference>
<comment type="cofactor">
    <cofactor evidence="9 10">
        <name>pyruvate</name>
        <dbReference type="ChEBI" id="CHEBI:15361"/>
    </cofactor>
    <text evidence="9 10">Binds 1 pyruvoyl group covalently per subunit.</text>
</comment>
<dbReference type="Gene3D" id="2.40.40.20">
    <property type="match status" value="1"/>
</dbReference>
<dbReference type="PIRSF" id="PIRSF006246">
    <property type="entry name" value="Asp_decarbox"/>
    <property type="match status" value="1"/>
</dbReference>
<evidence type="ECO:0000256" key="4">
    <source>
        <dbReference type="ARBA" id="ARBA00022813"/>
    </source>
</evidence>
<evidence type="ECO:0000256" key="5">
    <source>
        <dbReference type="ARBA" id="ARBA00023145"/>
    </source>
</evidence>
<feature type="binding site" evidence="9 11">
    <location>
        <position position="57"/>
    </location>
    <ligand>
        <name>substrate</name>
    </ligand>
</feature>
<evidence type="ECO:0000313" key="15">
    <source>
        <dbReference type="Proteomes" id="UP000320813"/>
    </source>
</evidence>
<comment type="function">
    <text evidence="9">Catalyzes the pyruvoyl-dependent decarboxylation of aspartate to produce beta-alanine.</text>
</comment>
<dbReference type="Proteomes" id="UP000320813">
    <property type="component" value="Unassembled WGS sequence"/>
</dbReference>
<dbReference type="PANTHER" id="PTHR21012">
    <property type="entry name" value="ASPARTATE 1-DECARBOXYLASE"/>
    <property type="match status" value="1"/>
</dbReference>
<name>A0A519BAW2_9DELT</name>
<dbReference type="AlphaFoldDB" id="A0A519BAW2"/>
<comment type="pathway">
    <text evidence="9">Cofactor biosynthesis; (R)-pantothenate biosynthesis; beta-alanine from L-aspartate: step 1/1.</text>
</comment>
<comment type="catalytic activity">
    <reaction evidence="9">
        <text>L-aspartate + H(+) = beta-alanine + CO2</text>
        <dbReference type="Rhea" id="RHEA:19497"/>
        <dbReference type="ChEBI" id="CHEBI:15378"/>
        <dbReference type="ChEBI" id="CHEBI:16526"/>
        <dbReference type="ChEBI" id="CHEBI:29991"/>
        <dbReference type="ChEBI" id="CHEBI:57966"/>
        <dbReference type="EC" id="4.1.1.11"/>
    </reaction>
</comment>
<reference evidence="14 15" key="1">
    <citation type="submission" date="2019-01" db="EMBL/GenBank/DDBJ databases">
        <title>Insights into ecological role of a new deltaproteobacterial order Candidatus Sinidesulfobacterales (Sva0485) by metagenomics and metatranscriptomics.</title>
        <authorList>
            <person name="Tan S."/>
            <person name="Liu J."/>
            <person name="Fang Y."/>
            <person name="Hedlund B.P."/>
            <person name="Lian Z.H."/>
            <person name="Huang L.Y."/>
            <person name="Li J.T."/>
            <person name="Huang L.N."/>
            <person name="Li W.J."/>
            <person name="Jiang H.C."/>
            <person name="Dong H.L."/>
            <person name="Shu W.S."/>
        </authorList>
    </citation>
    <scope>NUCLEOTIDE SEQUENCE [LARGE SCALE GENOMIC DNA]</scope>
    <source>
        <strain evidence="14">AP3</strain>
    </source>
</reference>